<evidence type="ECO:0000256" key="5">
    <source>
        <dbReference type="ARBA" id="ARBA00023136"/>
    </source>
</evidence>
<gene>
    <name evidence="7" type="ORF">IMCC3135_01805</name>
</gene>
<evidence type="ECO:0000313" key="7">
    <source>
        <dbReference type="EMBL" id="ASJ70480.1"/>
    </source>
</evidence>
<dbReference type="OrthoDB" id="9792579at2"/>
<dbReference type="EMBL" id="CP018632">
    <property type="protein sequence ID" value="ASJ70480.1"/>
    <property type="molecule type" value="Genomic_DNA"/>
</dbReference>
<keyword evidence="3 6" id="KW-0812">Transmembrane</keyword>
<dbReference type="Pfam" id="PF02653">
    <property type="entry name" value="BPD_transp_2"/>
    <property type="match status" value="1"/>
</dbReference>
<evidence type="ECO:0000256" key="3">
    <source>
        <dbReference type="ARBA" id="ARBA00022692"/>
    </source>
</evidence>
<protein>
    <recommendedName>
        <fullName evidence="9">ABC transporter permease</fullName>
    </recommendedName>
</protein>
<feature type="transmembrane region" description="Helical" evidence="6">
    <location>
        <begin position="146"/>
        <end position="168"/>
    </location>
</feature>
<evidence type="ECO:0008006" key="9">
    <source>
        <dbReference type="Google" id="ProtNLM"/>
    </source>
</evidence>
<sequence>MDILDILISASFWAATIRIACPLVFATLGELICERAGVLNLGIEGIMTAGAMSGWLWVFNGGDLISAVFFAAFVGAILGLLHASFTVSLGLSQHVTGIGITLLASSLSYFIIKMLLPASTAPPKITPFQSLDIPVLSALPFLGEALFSHTALTYTAFLIVPVIMYVLYRTPWGLAVRIAGENPVALEAQGINVISVRTLAVMLGSALMAVGGASLTISAFDAFYFGMVNGRGWICIALVIFASWRPGKALLGALLFAGLDAFQVRMQQQVGAYIPYQFFLMLPYVLSIVAMIIVARRAEYPKALLKPYRRGERL</sequence>
<feature type="transmembrane region" description="Helical" evidence="6">
    <location>
        <begin position="64"/>
        <end position="83"/>
    </location>
</feature>
<keyword evidence="8" id="KW-1185">Reference proteome</keyword>
<dbReference type="PANTHER" id="PTHR43370">
    <property type="entry name" value="SUGAR ABC TRANSPORTER INTEGRAL MEMBRANE PROTEIN-RELATED"/>
    <property type="match status" value="1"/>
</dbReference>
<evidence type="ECO:0000256" key="2">
    <source>
        <dbReference type="ARBA" id="ARBA00022475"/>
    </source>
</evidence>
<feature type="transmembrane region" description="Helical" evidence="6">
    <location>
        <begin position="95"/>
        <end position="112"/>
    </location>
</feature>
<dbReference type="PANTHER" id="PTHR43370:SF2">
    <property type="entry name" value="ABC TRANSPORTER PERMEASE PROTEIN"/>
    <property type="match status" value="1"/>
</dbReference>
<comment type="subcellular location">
    <subcellularLocation>
        <location evidence="1">Cell inner membrane</location>
        <topology evidence="1">Multi-pass membrane protein</topology>
    </subcellularLocation>
</comment>
<feature type="transmembrane region" description="Helical" evidence="6">
    <location>
        <begin position="199"/>
        <end position="217"/>
    </location>
</feature>
<keyword evidence="2" id="KW-1003">Cell membrane</keyword>
<evidence type="ECO:0000313" key="8">
    <source>
        <dbReference type="Proteomes" id="UP000250079"/>
    </source>
</evidence>
<keyword evidence="5 6" id="KW-0472">Membrane</keyword>
<dbReference type="InterPro" id="IPR001851">
    <property type="entry name" value="ABC_transp_permease"/>
</dbReference>
<dbReference type="KEGG" id="gai:IMCC3135_01805"/>
<feature type="transmembrane region" description="Helical" evidence="6">
    <location>
        <begin position="38"/>
        <end position="58"/>
    </location>
</feature>
<evidence type="ECO:0000256" key="6">
    <source>
        <dbReference type="SAM" id="Phobius"/>
    </source>
</evidence>
<proteinExistence type="predicted"/>
<reference evidence="7 8" key="1">
    <citation type="submission" date="2016-12" db="EMBL/GenBank/DDBJ databases">
        <authorList>
            <person name="Song W.-J."/>
            <person name="Kurnit D.M."/>
        </authorList>
    </citation>
    <scope>NUCLEOTIDE SEQUENCE [LARGE SCALE GENOMIC DNA]</scope>
    <source>
        <strain evidence="7 8">IMCC3135</strain>
    </source>
</reference>
<keyword evidence="4 6" id="KW-1133">Transmembrane helix</keyword>
<dbReference type="AlphaFoldDB" id="A0A2Z2NNR8"/>
<dbReference type="Proteomes" id="UP000250079">
    <property type="component" value="Chromosome"/>
</dbReference>
<dbReference type="RefSeq" id="WP_088916023.1">
    <property type="nucleotide sequence ID" value="NZ_CP018632.1"/>
</dbReference>
<name>A0A2Z2NNR8_9GAMM</name>
<feature type="transmembrane region" description="Helical" evidence="6">
    <location>
        <begin position="6"/>
        <end position="26"/>
    </location>
</feature>
<dbReference type="GO" id="GO:0005886">
    <property type="term" value="C:plasma membrane"/>
    <property type="evidence" value="ECO:0007669"/>
    <property type="project" value="UniProtKB-SubCell"/>
</dbReference>
<organism evidence="7 8">
    <name type="scientific">Granulosicoccus antarcticus IMCC3135</name>
    <dbReference type="NCBI Taxonomy" id="1192854"/>
    <lineage>
        <taxon>Bacteria</taxon>
        <taxon>Pseudomonadati</taxon>
        <taxon>Pseudomonadota</taxon>
        <taxon>Gammaproteobacteria</taxon>
        <taxon>Chromatiales</taxon>
        <taxon>Granulosicoccaceae</taxon>
        <taxon>Granulosicoccus</taxon>
    </lineage>
</organism>
<dbReference type="GO" id="GO:0022857">
    <property type="term" value="F:transmembrane transporter activity"/>
    <property type="evidence" value="ECO:0007669"/>
    <property type="project" value="InterPro"/>
</dbReference>
<evidence type="ECO:0000256" key="4">
    <source>
        <dbReference type="ARBA" id="ARBA00022989"/>
    </source>
</evidence>
<feature type="transmembrane region" description="Helical" evidence="6">
    <location>
        <begin position="272"/>
        <end position="295"/>
    </location>
</feature>
<evidence type="ECO:0000256" key="1">
    <source>
        <dbReference type="ARBA" id="ARBA00004429"/>
    </source>
</evidence>
<dbReference type="CDD" id="cd06580">
    <property type="entry name" value="TM_PBP1_transp_TpRbsC_like"/>
    <property type="match status" value="1"/>
</dbReference>
<accession>A0A2Z2NNR8</accession>